<dbReference type="AlphaFoldDB" id="A0A410WWV3"/>
<reference evidence="2 3" key="1">
    <citation type="submission" date="2018-01" db="EMBL/GenBank/DDBJ databases">
        <title>The whole genome sequencing and assembly of Paenibacillus chitinolyticus KCCM 41400 strain.</title>
        <authorList>
            <person name="Kim J.-Y."/>
            <person name="Park M.-K."/>
            <person name="Lee Y.-J."/>
            <person name="Yi H."/>
            <person name="Bahn Y.-S."/>
            <person name="Kim J.F."/>
            <person name="Lee D.-W."/>
        </authorList>
    </citation>
    <scope>NUCLEOTIDE SEQUENCE [LARGE SCALE GENOMIC DNA]</scope>
    <source>
        <strain evidence="2 3">KCCM 41400</strain>
    </source>
</reference>
<reference evidence="1 4" key="2">
    <citation type="submission" date="2022-05" db="EMBL/GenBank/DDBJ databases">
        <title>Genome Sequencing of Bee-Associated Microbes.</title>
        <authorList>
            <person name="Dunlap C."/>
        </authorList>
    </citation>
    <scope>NUCLEOTIDE SEQUENCE [LARGE SCALE GENOMIC DNA]</scope>
    <source>
        <strain evidence="1 4">NRRL B-23120</strain>
    </source>
</reference>
<evidence type="ECO:0000313" key="2">
    <source>
        <dbReference type="EMBL" id="QAV18757.1"/>
    </source>
</evidence>
<keyword evidence="4" id="KW-1185">Reference proteome</keyword>
<proteinExistence type="predicted"/>
<dbReference type="Proteomes" id="UP001527202">
    <property type="component" value="Unassembled WGS sequence"/>
</dbReference>
<evidence type="ECO:0000313" key="3">
    <source>
        <dbReference type="Proteomes" id="UP000288943"/>
    </source>
</evidence>
<evidence type="ECO:0000313" key="1">
    <source>
        <dbReference type="EMBL" id="MCY9598616.1"/>
    </source>
</evidence>
<dbReference type="GeneID" id="95375955"/>
<name>A0A410WWV3_9BACL</name>
<gene>
    <name evidence="1" type="ORF">M5X16_22955</name>
    <name evidence="2" type="ORF">PC41400_14155</name>
</gene>
<dbReference type="Proteomes" id="UP000288943">
    <property type="component" value="Chromosome"/>
</dbReference>
<sequence>MAEQINEQELIAYIAGKTKADPQKIKSVLKYEQDFINKAHKNAKGEVDIDSDDIADYVLSRPDIKLDELTVDNILDAEMDFLMEKGIASYLD</sequence>
<dbReference type="RefSeq" id="WP_009672538.1">
    <property type="nucleotide sequence ID" value="NZ_BQWH01000006.1"/>
</dbReference>
<accession>A0A410WWV3</accession>
<evidence type="ECO:0000313" key="4">
    <source>
        <dbReference type="Proteomes" id="UP001527202"/>
    </source>
</evidence>
<dbReference type="EMBL" id="JAMDMJ010000033">
    <property type="protein sequence ID" value="MCY9598616.1"/>
    <property type="molecule type" value="Genomic_DNA"/>
</dbReference>
<protein>
    <submittedName>
        <fullName evidence="2">Uncharacterized protein</fullName>
    </submittedName>
</protein>
<dbReference type="OrthoDB" id="2889099at2"/>
<dbReference type="EMBL" id="CP026520">
    <property type="protein sequence ID" value="QAV18757.1"/>
    <property type="molecule type" value="Genomic_DNA"/>
</dbReference>
<dbReference type="KEGG" id="pchi:PC41400_14155"/>
<organism evidence="2 3">
    <name type="scientific">Paenibacillus chitinolyticus</name>
    <dbReference type="NCBI Taxonomy" id="79263"/>
    <lineage>
        <taxon>Bacteria</taxon>
        <taxon>Bacillati</taxon>
        <taxon>Bacillota</taxon>
        <taxon>Bacilli</taxon>
        <taxon>Bacillales</taxon>
        <taxon>Paenibacillaceae</taxon>
        <taxon>Paenibacillus</taxon>
    </lineage>
</organism>